<feature type="compositionally biased region" description="Basic and acidic residues" evidence="14">
    <location>
        <begin position="125"/>
        <end position="153"/>
    </location>
</feature>
<evidence type="ECO:0000313" key="16">
    <source>
        <dbReference type="EMBL" id="RUO75906.1"/>
    </source>
</evidence>
<keyword evidence="2" id="KW-1003">Cell membrane</keyword>
<sequence length="153" mass="17347">MSWIIGVLLVIVGAIIGFFVARFWLSSSSSGELENQVEQSQKQLADYQREVAEHFATANALVEQLADTQNKLQNYLNQSSELLQQHGVQNDLPFFSEDTMRQLRVANTVNKDYRSGQQTDTAEQPPRDYTEKRSGLFQQSEEKATAQDNEKTS</sequence>
<evidence type="ECO:0000256" key="2">
    <source>
        <dbReference type="ARBA" id="ARBA00022475"/>
    </source>
</evidence>
<dbReference type="Pfam" id="PF06295">
    <property type="entry name" value="ZapG-like"/>
    <property type="match status" value="1"/>
</dbReference>
<feature type="region of interest" description="Disordered" evidence="14">
    <location>
        <begin position="108"/>
        <end position="153"/>
    </location>
</feature>
<proteinExistence type="inferred from homology"/>
<feature type="compositionally biased region" description="Polar residues" evidence="14">
    <location>
        <begin position="108"/>
        <end position="122"/>
    </location>
</feature>
<feature type="coiled-coil region" evidence="13">
    <location>
        <begin position="30"/>
        <end position="85"/>
    </location>
</feature>
<evidence type="ECO:0000256" key="14">
    <source>
        <dbReference type="SAM" id="MobiDB-lite"/>
    </source>
</evidence>
<evidence type="ECO:0000256" key="15">
    <source>
        <dbReference type="SAM" id="Phobius"/>
    </source>
</evidence>
<evidence type="ECO:0000256" key="1">
    <source>
        <dbReference type="ARBA" id="ARBA00004377"/>
    </source>
</evidence>
<evidence type="ECO:0000256" key="12">
    <source>
        <dbReference type="ARBA" id="ARBA00035727"/>
    </source>
</evidence>
<evidence type="ECO:0000313" key="17">
    <source>
        <dbReference type="Proteomes" id="UP000287908"/>
    </source>
</evidence>
<reference evidence="16 17" key="1">
    <citation type="journal article" date="2011" name="Front. Microbiol.">
        <title>Genomic signatures of strain selection and enhancement in Bacillus atrophaeus var. globigii, a historical biowarfare simulant.</title>
        <authorList>
            <person name="Gibbons H.S."/>
            <person name="Broomall S.M."/>
            <person name="McNew L.A."/>
            <person name="Daligault H."/>
            <person name="Chapman C."/>
            <person name="Bruce D."/>
            <person name="Karavis M."/>
            <person name="Krepps M."/>
            <person name="McGregor P.A."/>
            <person name="Hong C."/>
            <person name="Park K.H."/>
            <person name="Akmal A."/>
            <person name="Feldman A."/>
            <person name="Lin J.S."/>
            <person name="Chang W.E."/>
            <person name="Higgs B.W."/>
            <person name="Demirev P."/>
            <person name="Lindquist J."/>
            <person name="Liem A."/>
            <person name="Fochler E."/>
            <person name="Read T.D."/>
            <person name="Tapia R."/>
            <person name="Johnson S."/>
            <person name="Bishop-Lilly K.A."/>
            <person name="Detter C."/>
            <person name="Han C."/>
            <person name="Sozhamannan S."/>
            <person name="Rosenzweig C.N."/>
            <person name="Skowronski E.W."/>
        </authorList>
    </citation>
    <scope>NUCLEOTIDE SEQUENCE [LARGE SCALE GENOMIC DNA]</scope>
    <source>
        <strain evidence="16 17">CL-SP19</strain>
    </source>
</reference>
<dbReference type="GO" id="GO:0008360">
    <property type="term" value="P:regulation of cell shape"/>
    <property type="evidence" value="ECO:0007669"/>
    <property type="project" value="UniProtKB-KW"/>
</dbReference>
<dbReference type="GO" id="GO:0051301">
    <property type="term" value="P:cell division"/>
    <property type="evidence" value="ECO:0007669"/>
    <property type="project" value="UniProtKB-KW"/>
</dbReference>
<keyword evidence="13" id="KW-0175">Coiled coil</keyword>
<dbReference type="RefSeq" id="WP_126784632.1">
    <property type="nucleotide sequence ID" value="NZ_PIQF01000002.1"/>
</dbReference>
<evidence type="ECO:0000256" key="4">
    <source>
        <dbReference type="ARBA" id="ARBA00022618"/>
    </source>
</evidence>
<evidence type="ECO:0000256" key="9">
    <source>
        <dbReference type="ARBA" id="ARBA00023306"/>
    </source>
</evidence>
<keyword evidence="8 15" id="KW-0472">Membrane</keyword>
<evidence type="ECO:0000256" key="7">
    <source>
        <dbReference type="ARBA" id="ARBA00022989"/>
    </source>
</evidence>
<dbReference type="Proteomes" id="UP000287908">
    <property type="component" value="Unassembled WGS sequence"/>
</dbReference>
<dbReference type="AlphaFoldDB" id="A0A432ZD87"/>
<evidence type="ECO:0000256" key="8">
    <source>
        <dbReference type="ARBA" id="ARBA00023136"/>
    </source>
</evidence>
<evidence type="ECO:0000256" key="10">
    <source>
        <dbReference type="ARBA" id="ARBA00035657"/>
    </source>
</evidence>
<evidence type="ECO:0000256" key="13">
    <source>
        <dbReference type="SAM" id="Coils"/>
    </source>
</evidence>
<protein>
    <recommendedName>
        <fullName evidence="11">Z-ring associated protein G</fullName>
    </recommendedName>
    <alternativeName>
        <fullName evidence="12">Cell division protein ZapG</fullName>
    </alternativeName>
</protein>
<dbReference type="OrthoDB" id="5766209at2"/>
<dbReference type="InterPro" id="IPR009386">
    <property type="entry name" value="ZapG-like"/>
</dbReference>
<evidence type="ECO:0000256" key="3">
    <source>
        <dbReference type="ARBA" id="ARBA00022519"/>
    </source>
</evidence>
<comment type="subcellular location">
    <subcellularLocation>
        <location evidence="1">Cell inner membrane</location>
        <topology evidence="1">Single-pass membrane protein</topology>
    </subcellularLocation>
</comment>
<keyword evidence="6" id="KW-0133">Cell shape</keyword>
<feature type="transmembrane region" description="Helical" evidence="15">
    <location>
        <begin position="6"/>
        <end position="25"/>
    </location>
</feature>
<dbReference type="PANTHER" id="PTHR39579">
    <property type="entry name" value="INNER MEMBRANE PROTEIN YHCB"/>
    <property type="match status" value="1"/>
</dbReference>
<evidence type="ECO:0000256" key="5">
    <source>
        <dbReference type="ARBA" id="ARBA00022692"/>
    </source>
</evidence>
<dbReference type="PANTHER" id="PTHR39579:SF1">
    <property type="entry name" value="INNER MEMBRANE PROTEIN YHCB"/>
    <property type="match status" value="1"/>
</dbReference>
<comment type="similarity">
    <text evidence="10">Belongs to the ZapG family.</text>
</comment>
<evidence type="ECO:0000256" key="11">
    <source>
        <dbReference type="ARBA" id="ARBA00035703"/>
    </source>
</evidence>
<comment type="caution">
    <text evidence="16">The sequence shown here is derived from an EMBL/GenBank/DDBJ whole genome shotgun (WGS) entry which is preliminary data.</text>
</comment>
<keyword evidence="5 15" id="KW-0812">Transmembrane</keyword>
<accession>A0A432ZD87</accession>
<evidence type="ECO:0000256" key="6">
    <source>
        <dbReference type="ARBA" id="ARBA00022960"/>
    </source>
</evidence>
<keyword evidence="4" id="KW-0132">Cell division</keyword>
<keyword evidence="17" id="KW-1185">Reference proteome</keyword>
<keyword evidence="7 15" id="KW-1133">Transmembrane helix</keyword>
<gene>
    <name evidence="16" type="ORF">CWI81_07200</name>
</gene>
<organism evidence="16 17">
    <name type="scientific">Idiomarina seosinensis</name>
    <dbReference type="NCBI Taxonomy" id="281739"/>
    <lineage>
        <taxon>Bacteria</taxon>
        <taxon>Pseudomonadati</taxon>
        <taxon>Pseudomonadota</taxon>
        <taxon>Gammaproteobacteria</taxon>
        <taxon>Alteromonadales</taxon>
        <taxon>Idiomarinaceae</taxon>
        <taxon>Idiomarina</taxon>
    </lineage>
</organism>
<dbReference type="GO" id="GO:0005886">
    <property type="term" value="C:plasma membrane"/>
    <property type="evidence" value="ECO:0007669"/>
    <property type="project" value="UniProtKB-SubCell"/>
</dbReference>
<keyword evidence="9" id="KW-0131">Cell cycle</keyword>
<dbReference type="EMBL" id="PIQF01000002">
    <property type="protein sequence ID" value="RUO75906.1"/>
    <property type="molecule type" value="Genomic_DNA"/>
</dbReference>
<name>A0A432ZD87_9GAMM</name>
<keyword evidence="3" id="KW-0997">Cell inner membrane</keyword>